<dbReference type="PANTHER" id="PTHR43775">
    <property type="entry name" value="FATTY ACID SYNTHASE"/>
    <property type="match status" value="1"/>
</dbReference>
<name>A0A0F4I629_9ACTN</name>
<accession>A0A0F4I629</accession>
<organism evidence="4 5">
    <name type="scientific">Streptomyces katrae</name>
    <dbReference type="NCBI Taxonomy" id="68223"/>
    <lineage>
        <taxon>Bacteria</taxon>
        <taxon>Bacillati</taxon>
        <taxon>Actinomycetota</taxon>
        <taxon>Actinomycetes</taxon>
        <taxon>Kitasatosporales</taxon>
        <taxon>Streptomycetaceae</taxon>
        <taxon>Streptomyces</taxon>
    </lineage>
</organism>
<comment type="caution">
    <text evidence="4">The sequence shown here is derived from an EMBL/GenBank/DDBJ whole genome shotgun (WGS) entry which is preliminary data.</text>
</comment>
<evidence type="ECO:0008006" key="6">
    <source>
        <dbReference type="Google" id="ProtNLM"/>
    </source>
</evidence>
<dbReference type="EMBL" id="JZWV01001777">
    <property type="protein sequence ID" value="KJY16191.1"/>
    <property type="molecule type" value="Genomic_DNA"/>
</dbReference>
<dbReference type="GO" id="GO:0004312">
    <property type="term" value="F:fatty acid synthase activity"/>
    <property type="evidence" value="ECO:0007669"/>
    <property type="project" value="TreeGrafter"/>
</dbReference>
<protein>
    <recommendedName>
        <fullName evidence="6">Acyltransferase domain-containing protein</fullName>
    </recommendedName>
</protein>
<evidence type="ECO:0000256" key="1">
    <source>
        <dbReference type="ARBA" id="ARBA00022679"/>
    </source>
</evidence>
<sequence length="119" mass="12387">PEQEPATTTGRALADGTLVPWMLSGRSAGALRAQAERLLAYVEERPGLAVADVAYSLMRRSEMEHRAVVVGRDREEFLAGLRTLARDGATTPAPAAVSGLGGGPAVLFTGQGSQRPGMG</sequence>
<dbReference type="Gene3D" id="3.40.366.10">
    <property type="entry name" value="Malonyl-Coenzyme A Acyl Carrier Protein, domain 2"/>
    <property type="match status" value="1"/>
</dbReference>
<dbReference type="InterPro" id="IPR050091">
    <property type="entry name" value="PKS_NRPS_Biosynth_Enz"/>
</dbReference>
<keyword evidence="5" id="KW-1185">Reference proteome</keyword>
<dbReference type="AlphaFoldDB" id="A0A0F4I629"/>
<gene>
    <name evidence="4" type="ORF">VR44_40560</name>
</gene>
<dbReference type="PANTHER" id="PTHR43775:SF51">
    <property type="entry name" value="INACTIVE PHENOLPHTHIOCEROL SYNTHESIS POLYKETIDE SYNTHASE TYPE I PKS1-RELATED"/>
    <property type="match status" value="1"/>
</dbReference>
<evidence type="ECO:0000256" key="2">
    <source>
        <dbReference type="ARBA" id="ARBA00023268"/>
    </source>
</evidence>
<dbReference type="GO" id="GO:0006633">
    <property type="term" value="P:fatty acid biosynthetic process"/>
    <property type="evidence" value="ECO:0007669"/>
    <property type="project" value="TreeGrafter"/>
</dbReference>
<keyword evidence="2" id="KW-0511">Multifunctional enzyme</keyword>
<feature type="region of interest" description="Disordered" evidence="3">
    <location>
        <begin position="93"/>
        <end position="119"/>
    </location>
</feature>
<keyword evidence="1" id="KW-0808">Transferase</keyword>
<dbReference type="Pfam" id="PF22621">
    <property type="entry name" value="CurL-like_PKS_C"/>
    <property type="match status" value="1"/>
</dbReference>
<feature type="non-terminal residue" evidence="4">
    <location>
        <position position="119"/>
    </location>
</feature>
<feature type="compositionally biased region" description="Polar residues" evidence="3">
    <location>
        <begin position="110"/>
        <end position="119"/>
    </location>
</feature>
<dbReference type="Proteomes" id="UP000033551">
    <property type="component" value="Unassembled WGS sequence"/>
</dbReference>
<reference evidence="4 5" key="1">
    <citation type="submission" date="2015-02" db="EMBL/GenBank/DDBJ databases">
        <authorList>
            <person name="Ju K.-S."/>
            <person name="Doroghazi J.R."/>
            <person name="Metcalf W."/>
        </authorList>
    </citation>
    <scope>NUCLEOTIDE SEQUENCE [LARGE SCALE GENOMIC DNA]</scope>
    <source>
        <strain evidence="4 5">NRRL ISP-5550</strain>
    </source>
</reference>
<dbReference type="InterPro" id="IPR001227">
    <property type="entry name" value="Ac_transferase_dom_sf"/>
</dbReference>
<feature type="non-terminal residue" evidence="4">
    <location>
        <position position="1"/>
    </location>
</feature>
<evidence type="ECO:0000313" key="5">
    <source>
        <dbReference type="Proteomes" id="UP000033551"/>
    </source>
</evidence>
<evidence type="ECO:0000256" key="3">
    <source>
        <dbReference type="SAM" id="MobiDB-lite"/>
    </source>
</evidence>
<evidence type="ECO:0000313" key="4">
    <source>
        <dbReference type="EMBL" id="KJY16191.1"/>
    </source>
</evidence>
<proteinExistence type="predicted"/>